<dbReference type="PATRIC" id="fig|1938.6.peg.3934"/>
<feature type="non-terminal residue" evidence="1">
    <location>
        <position position="815"/>
    </location>
</feature>
<dbReference type="Proteomes" id="UP000037023">
    <property type="component" value="Unassembled WGS sequence"/>
</dbReference>
<accession>A0A0L8KFZ2</accession>
<proteinExistence type="predicted"/>
<gene>
    <name evidence="1" type="ORF">ADK34_18230</name>
</gene>
<evidence type="ECO:0000313" key="1">
    <source>
        <dbReference type="EMBL" id="KOG24882.1"/>
    </source>
</evidence>
<evidence type="ECO:0000313" key="2">
    <source>
        <dbReference type="Proteomes" id="UP000037023"/>
    </source>
</evidence>
<comment type="caution">
    <text evidence="1">The sequence shown here is derived from an EMBL/GenBank/DDBJ whole genome shotgun (WGS) entry which is preliminary data.</text>
</comment>
<name>A0A0L8KFZ2_STRVR</name>
<protein>
    <submittedName>
        <fullName evidence="1">Uncharacterized protein</fullName>
    </submittedName>
</protein>
<organism evidence="1 2">
    <name type="scientific">Streptomyces viridochromogenes</name>
    <dbReference type="NCBI Taxonomy" id="1938"/>
    <lineage>
        <taxon>Bacteria</taxon>
        <taxon>Bacillati</taxon>
        <taxon>Actinomycetota</taxon>
        <taxon>Actinomycetes</taxon>
        <taxon>Kitasatosporales</taxon>
        <taxon>Streptomycetaceae</taxon>
        <taxon>Streptomyces</taxon>
    </lineage>
</organism>
<sequence>IHTTLATHLAPPALKVTPEAAKATARLITTLMGDQEPHLPDHPTRTQKIDYAIWSAAHTITHSHNKNKLNMSAIARSLNEGPLENPHGDLVLGWLMAAGLTGALHSQWKDFNQFKPLIDEMHAPRRQFKIPTFTKLAQKFPQKWDEREPDHDEQSEFDLWHTSIRYGSLYIGWGLDDSPLPLGGVRYRLARAAREERERSGSSDPATIAAGLLGMEQPGIDQVVLVQELLRADLNLQDPQFPGLAQIIVEAVGDRRPPAIPGSGSSPRAKAEWDQLPKPQRLARRIDLAIYTAADSIVRTGTYRVNDILHSTNPDRVTFDADERSSLVGWLEAFGLESYRPTRFGRRDVVRFMEGFFDEIWEAVDAGEDISSLGGFKKFGDQTRQSRATRYVSGKAWLQALGLIGAPIRAGSVRGRVLQRVKELVDQGVDDPAEMAQKAFGTRRVFPSQVVVAQQMMRLLDRGPVSTRLPELARQLVSYHGAPVMVPPGVGSTLQQRIDYAIWRAATDIEAGRKIALGRLVELVFNGAPHTSVHPPMVWHATSPIGRTARRYFLLGVLAAAGLRPAYRMGSSVARNMATIVGEFQLQKSLDGAGASPHSTTVEIFAYQHAPHTYQSFVWGLLETLGLRGTPPPPGGLRARMHQVVARMLDQHPDATAQQTGELLFNTSELNPEALTATTLWMKTATPRRLTAPQPTTTASAGGGITSPGVNASLSRQAGYVVAATLHARSQPGYTGDDIPALVQDLFGIATDPFGLALVTGILEGAALTGLNNHHDPDQARTLLGTALTLSQARTLHDDAALQMVRHGRIVISHT</sequence>
<reference evidence="1 2" key="1">
    <citation type="submission" date="2015-06" db="EMBL/GenBank/DDBJ databases">
        <authorList>
            <person name="Hoefler B.C."/>
            <person name="Straight P.D."/>
        </authorList>
    </citation>
    <scope>NUCLEOTIDE SEQUENCE [LARGE SCALE GENOMIC DNA]</scope>
    <source>
        <strain evidence="1 2">NRRL 3427</strain>
    </source>
</reference>
<dbReference type="RefSeq" id="WP_159391590.1">
    <property type="nucleotide sequence ID" value="NZ_LGUP01000171.1"/>
</dbReference>
<feature type="non-terminal residue" evidence="1">
    <location>
        <position position="1"/>
    </location>
</feature>
<dbReference type="EMBL" id="LGUP01000171">
    <property type="protein sequence ID" value="KOG24882.1"/>
    <property type="molecule type" value="Genomic_DNA"/>
</dbReference>
<dbReference type="AlphaFoldDB" id="A0A0L8KFZ2"/>